<evidence type="ECO:0000313" key="2">
    <source>
        <dbReference type="EMBL" id="MDQ0208589.1"/>
    </source>
</evidence>
<dbReference type="PANTHER" id="PTHR43539">
    <property type="entry name" value="FLAVIN-BINDING MONOOXYGENASE-LIKE PROTEIN (AFU_ORTHOLOGUE AFUA_4G09220)"/>
    <property type="match status" value="1"/>
</dbReference>
<evidence type="ECO:0000256" key="1">
    <source>
        <dbReference type="ARBA" id="ARBA00023002"/>
    </source>
</evidence>
<dbReference type="Pfam" id="PF13738">
    <property type="entry name" value="Pyr_redox_3"/>
    <property type="match status" value="1"/>
</dbReference>
<dbReference type="PANTHER" id="PTHR43539:SF78">
    <property type="entry name" value="FLAVIN-CONTAINING MONOOXYGENASE"/>
    <property type="match status" value="1"/>
</dbReference>
<protein>
    <submittedName>
        <fullName evidence="2">Flavoprotein involved in K+ transport</fullName>
    </submittedName>
</protein>
<keyword evidence="1" id="KW-0560">Oxidoreductase</keyword>
<comment type="caution">
    <text evidence="2">The sequence shown here is derived from an EMBL/GenBank/DDBJ whole genome shotgun (WGS) entry which is preliminary data.</text>
</comment>
<dbReference type="InterPro" id="IPR036188">
    <property type="entry name" value="FAD/NAD-bd_sf"/>
</dbReference>
<dbReference type="Gene3D" id="3.50.50.60">
    <property type="entry name" value="FAD/NAD(P)-binding domain"/>
    <property type="match status" value="1"/>
</dbReference>
<reference evidence="2 3" key="1">
    <citation type="submission" date="2023-07" db="EMBL/GenBank/DDBJ databases">
        <title>Genomic Encyclopedia of Type Strains, Phase IV (KMG-IV): sequencing the most valuable type-strain genomes for metagenomic binning, comparative biology and taxonomic classification.</title>
        <authorList>
            <person name="Goeker M."/>
        </authorList>
    </citation>
    <scope>NUCLEOTIDE SEQUENCE [LARGE SCALE GENOMIC DNA]</scope>
    <source>
        <strain evidence="2 3">DSM 19154</strain>
    </source>
</reference>
<organism evidence="2 3">
    <name type="scientific">Alkalicoccobacillus murimartini</name>
    <dbReference type="NCBI Taxonomy" id="171685"/>
    <lineage>
        <taxon>Bacteria</taxon>
        <taxon>Bacillati</taxon>
        <taxon>Bacillota</taxon>
        <taxon>Bacilli</taxon>
        <taxon>Bacillales</taxon>
        <taxon>Bacillaceae</taxon>
        <taxon>Alkalicoccobacillus</taxon>
    </lineage>
</organism>
<keyword evidence="3" id="KW-1185">Reference proteome</keyword>
<dbReference type="PRINTS" id="PR00368">
    <property type="entry name" value="FADPNR"/>
</dbReference>
<dbReference type="Proteomes" id="UP001225034">
    <property type="component" value="Unassembled WGS sequence"/>
</dbReference>
<dbReference type="InterPro" id="IPR050982">
    <property type="entry name" value="Auxin_biosynth/cation_transpt"/>
</dbReference>
<evidence type="ECO:0000313" key="3">
    <source>
        <dbReference type="Proteomes" id="UP001225034"/>
    </source>
</evidence>
<accession>A0ABT9YNJ3</accession>
<dbReference type="PRINTS" id="PR00469">
    <property type="entry name" value="PNDRDTASEII"/>
</dbReference>
<dbReference type="EMBL" id="JAUSUA010000006">
    <property type="protein sequence ID" value="MDQ0208589.1"/>
    <property type="molecule type" value="Genomic_DNA"/>
</dbReference>
<gene>
    <name evidence="2" type="ORF">J2S05_003401</name>
</gene>
<sequence length="347" mass="39198">MIDTYEVIIIGGGQAGLAMAYALNQQSTNYIILDENEKPGTSWEKRYDSLTLFTPRNYSSLYEYNIEGELKGFPSKDEIASYLQKFVMENGLSIKHNEKVINVTKNKNNTFSLETNSNTYITNQVVVATGAFHDPFIPNIHDQTIPYMIHSSEYKNSNQVPEGKVLVVGAGNTGVQIAAELSHSHDVILSSSKKIKNIPNHIVGKSLFWWLDVLGISKAKPNSLIGKYLQRRDPIISNDYKRVKKEVKRVSRVLKIERGKSYFQKDHPIEINSIIWATGFRNRYDWIHIDGVVDSEGKPVHSYGESVVNGLYFIGLSWQSRRSSALIYGVDKDANYVAKLILKSQSS</sequence>
<dbReference type="SUPFAM" id="SSF51905">
    <property type="entry name" value="FAD/NAD(P)-binding domain"/>
    <property type="match status" value="2"/>
</dbReference>
<proteinExistence type="predicted"/>
<dbReference type="RefSeq" id="WP_306984772.1">
    <property type="nucleotide sequence ID" value="NZ_JAUSUA010000006.1"/>
</dbReference>
<name>A0ABT9YNJ3_9BACI</name>